<organism evidence="2 3">
    <name type="scientific">Apibacter muscae</name>
    <dbReference type="NCBI Taxonomy" id="2509004"/>
    <lineage>
        <taxon>Bacteria</taxon>
        <taxon>Pseudomonadati</taxon>
        <taxon>Bacteroidota</taxon>
        <taxon>Flavobacteriia</taxon>
        <taxon>Flavobacteriales</taxon>
        <taxon>Weeksellaceae</taxon>
        <taxon>Apibacter</taxon>
    </lineage>
</organism>
<accession>A0A563DEE5</accession>
<dbReference type="EMBL" id="SELH01000020">
    <property type="protein sequence ID" value="TWP28311.1"/>
    <property type="molecule type" value="Genomic_DNA"/>
</dbReference>
<name>A0A563DEE5_9FLAO</name>
<dbReference type="Pfam" id="PF04519">
    <property type="entry name" value="Bactofilin"/>
    <property type="match status" value="1"/>
</dbReference>
<dbReference type="InterPro" id="IPR007607">
    <property type="entry name" value="BacA/B"/>
</dbReference>
<sequence>MFNKKNNSSNGFDSQNITTVLAEDCIIEGSITSKAFIKLDGKVTGNIDSAGGVILGQKGFINGDIKTKLLTVYGSIEGDVFTDELIIKSTGKLTGNIHAKSIELEKGGIYNGNINMKETSVTDNINSDLKGKK</sequence>
<dbReference type="Proteomes" id="UP000319499">
    <property type="component" value="Unassembled WGS sequence"/>
</dbReference>
<dbReference type="PANTHER" id="PTHR35024">
    <property type="entry name" value="HYPOTHETICAL CYTOSOLIC PROTEIN"/>
    <property type="match status" value="1"/>
</dbReference>
<comment type="caution">
    <text evidence="2">The sequence shown here is derived from an EMBL/GenBank/DDBJ whole genome shotgun (WGS) entry which is preliminary data.</text>
</comment>
<dbReference type="PANTHER" id="PTHR35024:SF4">
    <property type="entry name" value="POLYMER-FORMING CYTOSKELETAL PROTEIN"/>
    <property type="match status" value="1"/>
</dbReference>
<gene>
    <name evidence="2" type="ORF">ETU09_06115</name>
</gene>
<evidence type="ECO:0000256" key="1">
    <source>
        <dbReference type="ARBA" id="ARBA00044755"/>
    </source>
</evidence>
<dbReference type="AlphaFoldDB" id="A0A563DEE5"/>
<dbReference type="OrthoDB" id="5432602at2"/>
<evidence type="ECO:0000313" key="2">
    <source>
        <dbReference type="EMBL" id="TWP28311.1"/>
    </source>
</evidence>
<reference evidence="2 3" key="1">
    <citation type="submission" date="2019-02" db="EMBL/GenBank/DDBJ databases">
        <title>Apibacter muscae sp. nov.: a novel member of the house fly microbiota.</title>
        <authorList>
            <person name="Park R."/>
        </authorList>
    </citation>
    <scope>NUCLEOTIDE SEQUENCE [LARGE SCALE GENOMIC DNA]</scope>
    <source>
        <strain evidence="2 3">AL1</strain>
    </source>
</reference>
<comment type="similarity">
    <text evidence="1">Belongs to the bactofilin family.</text>
</comment>
<protein>
    <submittedName>
        <fullName evidence="2">Polymer-forming cytoskeletal protein</fullName>
    </submittedName>
</protein>
<evidence type="ECO:0000313" key="3">
    <source>
        <dbReference type="Proteomes" id="UP000319499"/>
    </source>
</evidence>
<keyword evidence="3" id="KW-1185">Reference proteome</keyword>
<proteinExistence type="inferred from homology"/>
<dbReference type="RefSeq" id="WP_146261704.1">
    <property type="nucleotide sequence ID" value="NZ_SELG01000030.1"/>
</dbReference>